<feature type="compositionally biased region" description="Basic and acidic residues" evidence="1">
    <location>
        <begin position="1274"/>
        <end position="1283"/>
    </location>
</feature>
<feature type="compositionally biased region" description="Basic and acidic residues" evidence="1">
    <location>
        <begin position="1165"/>
        <end position="1183"/>
    </location>
</feature>
<feature type="region of interest" description="Disordered" evidence="1">
    <location>
        <begin position="1082"/>
        <end position="1183"/>
    </location>
</feature>
<keyword evidence="3" id="KW-1185">Reference proteome</keyword>
<reference evidence="2 3" key="1">
    <citation type="submission" date="2014-03" db="EMBL/GenBank/DDBJ databases">
        <title>The Genome Sequence of Plasmodium fragile nilgiri.</title>
        <authorList>
            <consortium name="The Broad Institute Genomics Platform"/>
            <consortium name="The Broad Institute Genome Sequencing Center for Infectious Disease"/>
            <person name="Neafsey D."/>
            <person name="Duraisingh M."/>
            <person name="Young S.K."/>
            <person name="Zeng Q."/>
            <person name="Gargeya S."/>
            <person name="Abouelleil A."/>
            <person name="Alvarado L."/>
            <person name="Chapman S.B."/>
            <person name="Gainer-Dewar J."/>
            <person name="Goldberg J."/>
            <person name="Griggs A."/>
            <person name="Gujja S."/>
            <person name="Hansen M."/>
            <person name="Howarth C."/>
            <person name="Imamovic A."/>
            <person name="Larimer J."/>
            <person name="Pearson M."/>
            <person name="Poon T.W."/>
            <person name="Priest M."/>
            <person name="Roberts A."/>
            <person name="Saif S."/>
            <person name="Shea T."/>
            <person name="Sykes S."/>
            <person name="Wortman J."/>
            <person name="Nusbaum C."/>
            <person name="Birren B."/>
        </authorList>
    </citation>
    <scope>NUCLEOTIDE SEQUENCE [LARGE SCALE GENOMIC DNA]</scope>
    <source>
        <strain evidence="3">nilgiri</strain>
    </source>
</reference>
<protein>
    <submittedName>
        <fullName evidence="2">Uncharacterized protein</fullName>
    </submittedName>
</protein>
<gene>
    <name evidence="2" type="ORF">AK88_02138</name>
</gene>
<feature type="region of interest" description="Disordered" evidence="1">
    <location>
        <begin position="464"/>
        <end position="483"/>
    </location>
</feature>
<feature type="region of interest" description="Disordered" evidence="1">
    <location>
        <begin position="194"/>
        <end position="288"/>
    </location>
</feature>
<proteinExistence type="predicted"/>
<name>A0A0D9QR89_PLAFR</name>
<evidence type="ECO:0000313" key="2">
    <source>
        <dbReference type="EMBL" id="KJP88191.1"/>
    </source>
</evidence>
<feature type="compositionally biased region" description="Polar residues" evidence="1">
    <location>
        <begin position="1119"/>
        <end position="1136"/>
    </location>
</feature>
<dbReference type="EMBL" id="KQ001664">
    <property type="protein sequence ID" value="KJP88191.1"/>
    <property type="molecule type" value="Genomic_DNA"/>
</dbReference>
<dbReference type="OMA" id="RCRKYNK"/>
<organism evidence="2 3">
    <name type="scientific">Plasmodium fragile</name>
    <dbReference type="NCBI Taxonomy" id="5857"/>
    <lineage>
        <taxon>Eukaryota</taxon>
        <taxon>Sar</taxon>
        <taxon>Alveolata</taxon>
        <taxon>Apicomplexa</taxon>
        <taxon>Aconoidasida</taxon>
        <taxon>Haemosporida</taxon>
        <taxon>Plasmodiidae</taxon>
        <taxon>Plasmodium</taxon>
        <taxon>Plasmodium (Plasmodium)</taxon>
    </lineage>
</organism>
<evidence type="ECO:0000256" key="1">
    <source>
        <dbReference type="SAM" id="MobiDB-lite"/>
    </source>
</evidence>
<dbReference type="Proteomes" id="UP000054561">
    <property type="component" value="Unassembled WGS sequence"/>
</dbReference>
<feature type="compositionally biased region" description="Polar residues" evidence="1">
    <location>
        <begin position="30"/>
        <end position="48"/>
    </location>
</feature>
<feature type="region of interest" description="Disordered" evidence="1">
    <location>
        <begin position="1242"/>
        <end position="1316"/>
    </location>
</feature>
<sequence>MQANQLHGMKGQLDAGDTKSIGGEVKKLNTKGTNQNEDAHFNVSNGGQNDDMVKVFPFEEDTPDREIANGRDQANSSTHNDNFVNMLQHREWDVTYTRSKTENNYSKKNVLRNESEVLSKKKSLPLSFGHISNYVNEAENGHINEASVMPISKGGSAHAASKTLKSAGTGSMDQFLSFRDSNKGKSMTQGEVGVFAANGSPSGQDEPSWHSDTDEFDQLNGKSNQNEQKDESERATQNIQNAQPDLAVKKEESVTNDRMTEKKNCTQERKLHTHDLQKKKKKSEQVSDEISNFCIGKELHAKNTRGQNVQEEGKEEQKEQSAIKTLTPTKINDELSVLELRKEKNREIKTKFEKISLNSQVKNHTFGKPNGNQKYFYPPGEKKYSDGSQKESSEEQIMVQRFSIQQSDTEDIVQKKVNSIEHILAETEKRNMNNSLKRVSSFKTGEEEDIGSVNKVGLVRTNRNNQSSGVFGDHMEEQQDEEVSPISRALIGDEVEKVMKKKINRMESYQVQSSEHRDVINVESINESVRTSSGSSEELADIKIYDDSEIEESKESELEQFWLNREVSSLLNKSKLYSSKYSNQFNSSTARSSGGNYINGSGFPTSEEYSQGGTTNRKIFSPQMKRYQSDIISSVKMKANNFENRNTVDNLEMKERSNIMEEHEEGGVFRMPNQRHKEDSPIEKYTISRNSTVNGAKKKESMDDMANKVDAIKKKLAIINDTDVGLINFEKFDMYQIDFEKLGLKVDNLEKEEKYILMLYMSEKKLEYLRGASEAHKMVHVSSKALRSNYSKMVDVGGVKLGDDDKSISMRRSPSGIISRGGEAGCSDGGYLQLGLFVELYRRLSNQQSLTSTVEDTNQPSQPITHNENTLLKKMLANFIYLFLQDECLDRLVKTYEHMSKTRGKEDAERANSKCLHYICSSLLQDISSCHTYEEKDPMGADTSEVFYKIVNEIGSKFLCNDKVMGKIKQIQIINKMLREEVRTYSIKVASMDKFFDIEPHFIEETEKVVLGRDIGFFQMHTLNNNYRYNYHTYERETKLLSQNSNPVWNFFYGYFNDIYNWYSDNNKKEFFPQGQVENAEMNKDMASSKRVSRNFIKTKDESSRVEEGPLRNDHTEVNADQVSPHQNGTDPTWNKTVVPPPSAPLEGKSDVDRNQFHPGSTSSHRVEAKQQGEKGRDINEKRIDEEMESFNLIGEKKNLINVNSVEETLLSNSTKIGECPLESNTSSVDNLISTDYNNLGDSRGNGDLTPFEGDLHTVNNSPPPDRDCVEDELGSHLTDRIGSDTPDENPTSRRSGPTPVNPKMEPISNEQKNKQKGDFHEAHLVSFQYKGSIPKGEINQMNNMNKDKNKNIIGCYLSSPSDEHLIAVQMKSEKIENVHSAHFLLERCNKYNKEINKSFVHILNSRTKRYLAVDLQNGKFLFTRKYDDVFFTDESNVEHRICTYFQLQSISDLMKSVIIEDLVQSLADVVLR</sequence>
<dbReference type="OrthoDB" id="377725at2759"/>
<dbReference type="RefSeq" id="XP_012335195.1">
    <property type="nucleotide sequence ID" value="XM_012479772.1"/>
</dbReference>
<feature type="compositionally biased region" description="Basic and acidic residues" evidence="1">
    <location>
        <begin position="247"/>
        <end position="276"/>
    </location>
</feature>
<dbReference type="VEuPathDB" id="PlasmoDB:AK88_02138"/>
<feature type="region of interest" description="Disordered" evidence="1">
    <location>
        <begin position="1"/>
        <end position="50"/>
    </location>
</feature>
<feature type="region of interest" description="Disordered" evidence="1">
    <location>
        <begin position="588"/>
        <end position="617"/>
    </location>
</feature>
<feature type="compositionally biased region" description="Basic and acidic residues" evidence="1">
    <location>
        <begin position="1098"/>
        <end position="1118"/>
    </location>
</feature>
<evidence type="ECO:0000313" key="3">
    <source>
        <dbReference type="Proteomes" id="UP000054561"/>
    </source>
</evidence>
<accession>A0A0D9QR89</accession>
<dbReference type="GeneID" id="24267452"/>